<protein>
    <recommendedName>
        <fullName evidence="4">HAMP domain-containing protein</fullName>
    </recommendedName>
</protein>
<evidence type="ECO:0000313" key="3">
    <source>
        <dbReference type="Proteomes" id="UP001302274"/>
    </source>
</evidence>
<evidence type="ECO:0000313" key="2">
    <source>
        <dbReference type="EMBL" id="MEA9354844.1"/>
    </source>
</evidence>
<evidence type="ECO:0008006" key="4">
    <source>
        <dbReference type="Google" id="ProtNLM"/>
    </source>
</evidence>
<keyword evidence="1" id="KW-1133">Transmembrane helix</keyword>
<keyword evidence="3" id="KW-1185">Reference proteome</keyword>
<organism evidence="2 3">
    <name type="scientific">Bacteriovorax antarcticus</name>
    <dbReference type="NCBI Taxonomy" id="3088717"/>
    <lineage>
        <taxon>Bacteria</taxon>
        <taxon>Pseudomonadati</taxon>
        <taxon>Bdellovibrionota</taxon>
        <taxon>Bacteriovoracia</taxon>
        <taxon>Bacteriovoracales</taxon>
        <taxon>Bacteriovoracaceae</taxon>
        <taxon>Bacteriovorax</taxon>
    </lineage>
</organism>
<accession>A0ABU5VP86</accession>
<comment type="caution">
    <text evidence="2">The sequence shown here is derived from an EMBL/GenBank/DDBJ whole genome shotgun (WGS) entry which is preliminary data.</text>
</comment>
<reference evidence="2 3" key="1">
    <citation type="submission" date="2023-11" db="EMBL/GenBank/DDBJ databases">
        <title>A Novel Polar Bacteriovorax (B. antarcticus) Isolated from the Biocrust in Antarctica.</title>
        <authorList>
            <person name="Mun W."/>
            <person name="Choi S.Y."/>
            <person name="Mitchell R.J."/>
        </authorList>
    </citation>
    <scope>NUCLEOTIDE SEQUENCE [LARGE SCALE GENOMIC DNA]</scope>
    <source>
        <strain evidence="2 3">PP10</strain>
    </source>
</reference>
<proteinExistence type="predicted"/>
<evidence type="ECO:0000256" key="1">
    <source>
        <dbReference type="SAM" id="Phobius"/>
    </source>
</evidence>
<name>A0ABU5VP86_9BACT</name>
<gene>
    <name evidence="2" type="ORF">SHI21_01435</name>
</gene>
<keyword evidence="1" id="KW-0472">Membrane</keyword>
<dbReference type="RefSeq" id="WP_323574338.1">
    <property type="nucleotide sequence ID" value="NZ_JAYGJQ010000001.1"/>
</dbReference>
<feature type="transmembrane region" description="Helical" evidence="1">
    <location>
        <begin position="29"/>
        <end position="56"/>
    </location>
</feature>
<feature type="transmembrane region" description="Helical" evidence="1">
    <location>
        <begin position="76"/>
        <end position="99"/>
    </location>
</feature>
<sequence>MKVHLFVSGDLVSYSRKIYLINPKFQYRLSFYASVLVFVTGLIYPFTIYVLLSAISANFALKNPEIALYYSEKRDLLILLLTGLHFGFAILSFFGCIFFSHRIAGPLYKLQKHLRSIRDGFSPGKLFFRKGDYFQDVADDLNDTIEYIEDGYKSDLVYLSEVNSYINNLSLVVPDDKRVVLNEISSRLSEIQERFTNKS</sequence>
<keyword evidence="1" id="KW-0812">Transmembrane</keyword>
<dbReference type="EMBL" id="JAYGJQ010000001">
    <property type="protein sequence ID" value="MEA9354844.1"/>
    <property type="molecule type" value="Genomic_DNA"/>
</dbReference>
<dbReference type="Proteomes" id="UP001302274">
    <property type="component" value="Unassembled WGS sequence"/>
</dbReference>